<keyword evidence="1" id="KW-0812">Transmembrane</keyword>
<dbReference type="RefSeq" id="WP_338599013.1">
    <property type="nucleotide sequence ID" value="NZ_CP146016.1"/>
</dbReference>
<evidence type="ECO:0000313" key="3">
    <source>
        <dbReference type="Proteomes" id="UP001432202"/>
    </source>
</evidence>
<feature type="transmembrane region" description="Helical" evidence="1">
    <location>
        <begin position="53"/>
        <end position="77"/>
    </location>
</feature>
<feature type="transmembrane region" description="Helical" evidence="1">
    <location>
        <begin position="162"/>
        <end position="180"/>
    </location>
</feature>
<feature type="transmembrane region" description="Helical" evidence="1">
    <location>
        <begin position="98"/>
        <end position="117"/>
    </location>
</feature>
<dbReference type="EMBL" id="CP146016">
    <property type="protein sequence ID" value="WWQ59631.1"/>
    <property type="molecule type" value="Genomic_DNA"/>
</dbReference>
<keyword evidence="1" id="KW-0472">Membrane</keyword>
<proteinExistence type="predicted"/>
<reference evidence="2 3" key="1">
    <citation type="submission" date="2024-02" db="EMBL/GenBank/DDBJ databases">
        <title>STSV induces naive adaptation in Sulfolobus.</title>
        <authorList>
            <person name="Xiang X."/>
            <person name="Song M."/>
        </authorList>
    </citation>
    <scope>NUCLEOTIDE SEQUENCE [LARGE SCALE GENOMIC DNA]</scope>
    <source>
        <strain evidence="2 3">RT2</strain>
    </source>
</reference>
<feature type="transmembrane region" description="Helical" evidence="1">
    <location>
        <begin position="186"/>
        <end position="202"/>
    </location>
</feature>
<accession>A0AAX4KZN7</accession>
<gene>
    <name evidence="2" type="ORF">V6M85_09065</name>
</gene>
<dbReference type="Proteomes" id="UP001432202">
    <property type="component" value="Chromosome"/>
</dbReference>
<dbReference type="AlphaFoldDB" id="A0AAX4KZN7"/>
<protein>
    <submittedName>
        <fullName evidence="2">Uncharacterized protein</fullName>
    </submittedName>
</protein>
<sequence length="207" mass="23695">MGIINLLIKHRYGQYGLLSYVELEFALGVGIVASYNFFHPQTRSVIDGDQLEIFNIIIWTIGIILATLVIKNISLGIGQDLYDGTIISFLQMRSRREVFFLSYFVDVLLIGIIFILASELVFSLASFNPPLIWINSFLSQYLFICNTSYIFTILIKRPFRSFFTGIVIILILLGIELTGYIGVFNYLLPIDIVLIYLAYYLFKKVSI</sequence>
<feature type="transmembrane region" description="Helical" evidence="1">
    <location>
        <begin position="12"/>
        <end position="33"/>
    </location>
</feature>
<feature type="transmembrane region" description="Helical" evidence="1">
    <location>
        <begin position="137"/>
        <end position="155"/>
    </location>
</feature>
<evidence type="ECO:0000256" key="1">
    <source>
        <dbReference type="SAM" id="Phobius"/>
    </source>
</evidence>
<name>A0AAX4KZN7_9CREN</name>
<keyword evidence="1" id="KW-1133">Transmembrane helix</keyword>
<organism evidence="2 3">
    <name type="scientific">Sulfolobus tengchongensis</name>
    <dbReference type="NCBI Taxonomy" id="207809"/>
    <lineage>
        <taxon>Archaea</taxon>
        <taxon>Thermoproteota</taxon>
        <taxon>Thermoprotei</taxon>
        <taxon>Sulfolobales</taxon>
        <taxon>Sulfolobaceae</taxon>
        <taxon>Sulfolobus</taxon>
    </lineage>
</organism>
<dbReference type="GeneID" id="89336916"/>
<evidence type="ECO:0000313" key="2">
    <source>
        <dbReference type="EMBL" id="WWQ59631.1"/>
    </source>
</evidence>
<keyword evidence="3" id="KW-1185">Reference proteome</keyword>